<dbReference type="Proteomes" id="UP000479190">
    <property type="component" value="Unassembled WGS sequence"/>
</dbReference>
<organism evidence="2 3">
    <name type="scientific">Trichogramma brassicae</name>
    <dbReference type="NCBI Taxonomy" id="86971"/>
    <lineage>
        <taxon>Eukaryota</taxon>
        <taxon>Metazoa</taxon>
        <taxon>Ecdysozoa</taxon>
        <taxon>Arthropoda</taxon>
        <taxon>Hexapoda</taxon>
        <taxon>Insecta</taxon>
        <taxon>Pterygota</taxon>
        <taxon>Neoptera</taxon>
        <taxon>Endopterygota</taxon>
        <taxon>Hymenoptera</taxon>
        <taxon>Apocrita</taxon>
        <taxon>Proctotrupomorpha</taxon>
        <taxon>Chalcidoidea</taxon>
        <taxon>Trichogrammatidae</taxon>
        <taxon>Trichogramma</taxon>
    </lineage>
</organism>
<proteinExistence type="predicted"/>
<feature type="compositionally biased region" description="Polar residues" evidence="1">
    <location>
        <begin position="73"/>
        <end position="86"/>
    </location>
</feature>
<dbReference type="AlphaFoldDB" id="A0A6H5IKU7"/>
<evidence type="ECO:0000256" key="1">
    <source>
        <dbReference type="SAM" id="MobiDB-lite"/>
    </source>
</evidence>
<keyword evidence="3" id="KW-1185">Reference proteome</keyword>
<gene>
    <name evidence="2" type="ORF">TBRA_LOCUS10075</name>
</gene>
<dbReference type="EMBL" id="CADCXV010000901">
    <property type="protein sequence ID" value="CAB0038288.1"/>
    <property type="molecule type" value="Genomic_DNA"/>
</dbReference>
<sequence>MNCLLVGERLLILSKSALPTNQQQHQQLSFLDFYIPLQAESSIEPVSPAYNNPGFTVARVRSTPSPLPLSSLNSFEDGSESHSNASAPLGIPAARSSHQFEPATPQNTPADVAFYGFNVFKHLSTELALQQVRRATSRRPSPTRPRFCQPIRRRPAQSYTAVPYNIGTYDFHSLFRKNLTQQR</sequence>
<accession>A0A6H5IKU7</accession>
<protein>
    <submittedName>
        <fullName evidence="2">Uncharacterized protein</fullName>
    </submittedName>
</protein>
<evidence type="ECO:0000313" key="3">
    <source>
        <dbReference type="Proteomes" id="UP000479190"/>
    </source>
</evidence>
<evidence type="ECO:0000313" key="2">
    <source>
        <dbReference type="EMBL" id="CAB0038288.1"/>
    </source>
</evidence>
<reference evidence="2 3" key="1">
    <citation type="submission" date="2020-02" db="EMBL/GenBank/DDBJ databases">
        <authorList>
            <person name="Ferguson B K."/>
        </authorList>
    </citation>
    <scope>NUCLEOTIDE SEQUENCE [LARGE SCALE GENOMIC DNA]</scope>
</reference>
<name>A0A6H5IKU7_9HYME</name>
<feature type="region of interest" description="Disordered" evidence="1">
    <location>
        <begin position="69"/>
        <end position="90"/>
    </location>
</feature>